<proteinExistence type="predicted"/>
<reference evidence="2" key="1">
    <citation type="journal article" date="2020" name="Stud. Mycol.">
        <title>101 Dothideomycetes genomes: a test case for predicting lifestyles and emergence of pathogens.</title>
        <authorList>
            <person name="Haridas S."/>
            <person name="Albert R."/>
            <person name="Binder M."/>
            <person name="Bloem J."/>
            <person name="Labutti K."/>
            <person name="Salamov A."/>
            <person name="Andreopoulos B."/>
            <person name="Baker S."/>
            <person name="Barry K."/>
            <person name="Bills G."/>
            <person name="Bluhm B."/>
            <person name="Cannon C."/>
            <person name="Castanera R."/>
            <person name="Culley D."/>
            <person name="Daum C."/>
            <person name="Ezra D."/>
            <person name="Gonzalez J."/>
            <person name="Henrissat B."/>
            <person name="Kuo A."/>
            <person name="Liang C."/>
            <person name="Lipzen A."/>
            <person name="Lutzoni F."/>
            <person name="Magnuson J."/>
            <person name="Mondo S."/>
            <person name="Nolan M."/>
            <person name="Ohm R."/>
            <person name="Pangilinan J."/>
            <person name="Park H.-J."/>
            <person name="Ramirez L."/>
            <person name="Alfaro M."/>
            <person name="Sun H."/>
            <person name="Tritt A."/>
            <person name="Yoshinaga Y."/>
            <person name="Zwiers L.-H."/>
            <person name="Turgeon B."/>
            <person name="Goodwin S."/>
            <person name="Spatafora J."/>
            <person name="Crous P."/>
            <person name="Grigoriev I."/>
        </authorList>
    </citation>
    <scope>NUCLEOTIDE SEQUENCE</scope>
    <source>
        <strain evidence="2">CBS 107.79</strain>
    </source>
</reference>
<organism evidence="2 3">
    <name type="scientific">Bimuria novae-zelandiae CBS 107.79</name>
    <dbReference type="NCBI Taxonomy" id="1447943"/>
    <lineage>
        <taxon>Eukaryota</taxon>
        <taxon>Fungi</taxon>
        <taxon>Dikarya</taxon>
        <taxon>Ascomycota</taxon>
        <taxon>Pezizomycotina</taxon>
        <taxon>Dothideomycetes</taxon>
        <taxon>Pleosporomycetidae</taxon>
        <taxon>Pleosporales</taxon>
        <taxon>Massarineae</taxon>
        <taxon>Didymosphaeriaceae</taxon>
        <taxon>Bimuria</taxon>
    </lineage>
</organism>
<accession>A0A6A5V8D4</accession>
<dbReference type="AlphaFoldDB" id="A0A6A5V8D4"/>
<evidence type="ECO:0000313" key="2">
    <source>
        <dbReference type="EMBL" id="KAF1973653.1"/>
    </source>
</evidence>
<gene>
    <name evidence="2" type="ORF">BU23DRAFT_128075</name>
</gene>
<name>A0A6A5V8D4_9PLEO</name>
<protein>
    <submittedName>
        <fullName evidence="2">Uncharacterized protein</fullName>
    </submittedName>
</protein>
<dbReference type="Proteomes" id="UP000800036">
    <property type="component" value="Unassembled WGS sequence"/>
</dbReference>
<keyword evidence="3" id="KW-1185">Reference proteome</keyword>
<evidence type="ECO:0000313" key="3">
    <source>
        <dbReference type="Proteomes" id="UP000800036"/>
    </source>
</evidence>
<dbReference type="EMBL" id="ML976679">
    <property type="protein sequence ID" value="KAF1973653.1"/>
    <property type="molecule type" value="Genomic_DNA"/>
</dbReference>
<evidence type="ECO:0000256" key="1">
    <source>
        <dbReference type="SAM" id="MobiDB-lite"/>
    </source>
</evidence>
<feature type="compositionally biased region" description="Polar residues" evidence="1">
    <location>
        <begin position="10"/>
        <end position="24"/>
    </location>
</feature>
<sequence length="231" mass="26692">MIGLRAHRSPSCTRGRSEDFNNNLQDSPKKLFDLKRDFLNPEPDFERACRRVALPEPSDEKDESLLFTVRTKILGSVHTATKFLLDLSNAQLAIEKARVKDLEPDFAALNDRLRTYRAKPAKDERENLLDFPHKYFDILNCACADFEALSKLQVDRYEKNEYKVLDGKNWRAIRKQLKIWVYLKSTSLEICEKVQVKYRWAGLLDNDGMRSISEGLVACGLDLLHREGSVQ</sequence>
<feature type="region of interest" description="Disordered" evidence="1">
    <location>
        <begin position="1"/>
        <end position="24"/>
    </location>
</feature>